<keyword evidence="4" id="KW-0378">Hydrolase</keyword>
<dbReference type="Gene3D" id="1.10.390.10">
    <property type="entry name" value="Neutral Protease Domain 2"/>
    <property type="match status" value="1"/>
</dbReference>
<dbReference type="AlphaFoldDB" id="A0A7X5UC02"/>
<feature type="domain" description="Beta-lactamase-related" evidence="2">
    <location>
        <begin position="48"/>
        <end position="334"/>
    </location>
</feature>
<reference evidence="4 5" key="1">
    <citation type="submission" date="2020-03" db="EMBL/GenBank/DDBJ databases">
        <authorList>
            <person name="Lai Q."/>
        </authorList>
    </citation>
    <scope>NUCLEOTIDE SEQUENCE [LARGE SCALE GENOMIC DNA]</scope>
    <source>
        <strain evidence="4 5">CCUG 25036</strain>
    </source>
</reference>
<keyword evidence="5" id="KW-1185">Reference proteome</keyword>
<dbReference type="Pfam" id="PF01433">
    <property type="entry name" value="Peptidase_M1"/>
    <property type="match status" value="1"/>
</dbReference>
<name>A0A7X5UC02_9GAMM</name>
<comment type="caution">
    <text evidence="4">The sequence shown here is derived from an EMBL/GenBank/DDBJ whole genome shotgun (WGS) entry which is preliminary data.</text>
</comment>
<evidence type="ECO:0000256" key="1">
    <source>
        <dbReference type="SAM" id="SignalP"/>
    </source>
</evidence>
<dbReference type="PANTHER" id="PTHR46825">
    <property type="entry name" value="D-ALANYL-D-ALANINE-CARBOXYPEPTIDASE/ENDOPEPTIDASE AMPH"/>
    <property type="match status" value="1"/>
</dbReference>
<dbReference type="SUPFAM" id="SSF55486">
    <property type="entry name" value="Metalloproteases ('zincins'), catalytic domain"/>
    <property type="match status" value="1"/>
</dbReference>
<dbReference type="Proteomes" id="UP000490980">
    <property type="component" value="Unassembled WGS sequence"/>
</dbReference>
<proteinExistence type="predicted"/>
<evidence type="ECO:0000313" key="5">
    <source>
        <dbReference type="Proteomes" id="UP000490980"/>
    </source>
</evidence>
<dbReference type="PANTHER" id="PTHR46825:SF9">
    <property type="entry name" value="BETA-LACTAMASE-RELATED DOMAIN-CONTAINING PROTEIN"/>
    <property type="match status" value="1"/>
</dbReference>
<dbReference type="InterPro" id="IPR001466">
    <property type="entry name" value="Beta-lactam-related"/>
</dbReference>
<dbReference type="InterPro" id="IPR014782">
    <property type="entry name" value="Peptidase_M1_dom"/>
</dbReference>
<feature type="domain" description="Peptidase M1 membrane alanine aminopeptidase" evidence="3">
    <location>
        <begin position="632"/>
        <end position="746"/>
    </location>
</feature>
<accession>A0A7X5UC02</accession>
<dbReference type="GO" id="GO:0008270">
    <property type="term" value="F:zinc ion binding"/>
    <property type="evidence" value="ECO:0007669"/>
    <property type="project" value="InterPro"/>
</dbReference>
<dbReference type="InterPro" id="IPR012338">
    <property type="entry name" value="Beta-lactam/transpept-like"/>
</dbReference>
<dbReference type="EMBL" id="JAARLZ010000007">
    <property type="protein sequence ID" value="NII07463.1"/>
    <property type="molecule type" value="Genomic_DNA"/>
</dbReference>
<evidence type="ECO:0000313" key="4">
    <source>
        <dbReference type="EMBL" id="NII07463.1"/>
    </source>
</evidence>
<sequence>MNGMRYWGAIAALGFSTLSGHAMATGPRAAALDAYLNHACEAGQLNGNVLIADHGEVILRKAYGYADASRNVPLSISHRFDIGSIGKEFDATGIMMLAEDGRLSLSDPVSRFIPDLPPWSRAVTLNDLLHYTSGLPGIDKNTVNNDADALRNLRALKQLDFPPGTQYAYNNNNTFLRRRIIENVSGMNYSAFLKTRVFPKAGITDAVIDPVDGIPRIARGFTADFKEDPLKVRLSGWPAVTVDDLFRWSNCVTRFCLITPDSTRRILTTGNPRWQTGFGHGEMDGDHLIRHVHDGSNYNFEALLMADPIKGRTLILLTSQNRNDVYAMADAINAILDNQPAGVSVAKAGATSTPDTRADLMASGSLRTNLHTGVVKGDICMTHRPEALSGAFVLNTGLNVAKVTDGQGNAVSFDGSYGPDIDGEARIYTVTHAPPMLCVQYVGALPIYPAHDAPGDFKGIMAFNGDSFRFSEQSAWLPLPYDPKARVRAGDMAYHLDVTCDDCRFIYANGDAPLEGTEATFHSDIARPPMIFGGTGPITKTANVTILNESVDATSSEAMSGLVGKVQSYYQDYMGKAMMDRPVFLRMITIDQVRRDRTGSGWGFATWPTIAFSGSVGKIGTTLLAGGDKADQEISYLAHELGHYYFGTLVRPQGPYAWFLLESNAEFLSMKALRAIRGKAAADKRVAHWAEQAAKQKEAFIPLDKVTQSGDISESYRYSYGPFLLLSLEQQVGEKKMRAFMRALLTAPVITSWEDLHRVALGAGIRPDDWNHWQKTCVATGKPICGQPAATLTPRGV</sequence>
<dbReference type="InterPro" id="IPR050491">
    <property type="entry name" value="AmpC-like"/>
</dbReference>
<keyword evidence="1" id="KW-0732">Signal</keyword>
<dbReference type="InterPro" id="IPR027268">
    <property type="entry name" value="Peptidase_M4/M1_CTD_sf"/>
</dbReference>
<dbReference type="Pfam" id="PF00144">
    <property type="entry name" value="Beta-lactamase"/>
    <property type="match status" value="1"/>
</dbReference>
<evidence type="ECO:0000259" key="3">
    <source>
        <dbReference type="Pfam" id="PF01433"/>
    </source>
</evidence>
<organism evidence="4 5">
    <name type="scientific">Luteibacter anthropi</name>
    <dbReference type="NCBI Taxonomy" id="564369"/>
    <lineage>
        <taxon>Bacteria</taxon>
        <taxon>Pseudomonadati</taxon>
        <taxon>Pseudomonadota</taxon>
        <taxon>Gammaproteobacteria</taxon>
        <taxon>Lysobacterales</taxon>
        <taxon>Rhodanobacteraceae</taxon>
        <taxon>Luteibacter</taxon>
    </lineage>
</organism>
<gene>
    <name evidence="4" type="ORF">HBF25_13840</name>
</gene>
<feature type="signal peptide" evidence="1">
    <location>
        <begin position="1"/>
        <end position="24"/>
    </location>
</feature>
<dbReference type="GO" id="GO:0008237">
    <property type="term" value="F:metallopeptidase activity"/>
    <property type="evidence" value="ECO:0007669"/>
    <property type="project" value="InterPro"/>
</dbReference>
<dbReference type="SUPFAM" id="SSF56601">
    <property type="entry name" value="beta-lactamase/transpeptidase-like"/>
    <property type="match status" value="1"/>
</dbReference>
<evidence type="ECO:0000259" key="2">
    <source>
        <dbReference type="Pfam" id="PF00144"/>
    </source>
</evidence>
<feature type="chain" id="PRO_5031283965" evidence="1">
    <location>
        <begin position="25"/>
        <end position="797"/>
    </location>
</feature>
<protein>
    <submittedName>
        <fullName evidence="4">Serine hydrolase</fullName>
    </submittedName>
</protein>
<dbReference type="Gene3D" id="3.40.710.10">
    <property type="entry name" value="DD-peptidase/beta-lactamase superfamily"/>
    <property type="match status" value="1"/>
</dbReference>